<dbReference type="GO" id="GO:0008962">
    <property type="term" value="F:phosphatidylglycerophosphatase activity"/>
    <property type="evidence" value="ECO:0007669"/>
    <property type="project" value="UniProtKB-EC"/>
</dbReference>
<feature type="domain" description="YutG/PgpA" evidence="2">
    <location>
        <begin position="5"/>
        <end position="141"/>
    </location>
</feature>
<keyword evidence="4" id="KW-1185">Reference proteome</keyword>
<evidence type="ECO:0000313" key="4">
    <source>
        <dbReference type="Proteomes" id="UP000014174"/>
    </source>
</evidence>
<dbReference type="eggNOG" id="COG1267">
    <property type="taxonomic scope" value="Bacteria"/>
</dbReference>
<dbReference type="EMBL" id="AQPN01000141">
    <property type="protein sequence ID" value="EOR92864.1"/>
    <property type="molecule type" value="Genomic_DNA"/>
</dbReference>
<dbReference type="PIRSF" id="PIRSF006162">
    <property type="entry name" value="PgpA"/>
    <property type="match status" value="1"/>
</dbReference>
<evidence type="ECO:0000313" key="3">
    <source>
        <dbReference type="EMBL" id="EOR92864.1"/>
    </source>
</evidence>
<dbReference type="GO" id="GO:0006629">
    <property type="term" value="P:lipid metabolic process"/>
    <property type="evidence" value="ECO:0007669"/>
    <property type="project" value="InterPro"/>
</dbReference>
<dbReference type="EC" id="3.1.3.27" evidence="3"/>
<feature type="transmembrane region" description="Helical" evidence="1">
    <location>
        <begin position="121"/>
        <end position="146"/>
    </location>
</feature>
<evidence type="ECO:0000256" key="1">
    <source>
        <dbReference type="SAM" id="Phobius"/>
    </source>
</evidence>
<dbReference type="Proteomes" id="UP000014174">
    <property type="component" value="Unassembled WGS sequence"/>
</dbReference>
<dbReference type="InterPro" id="IPR007686">
    <property type="entry name" value="YutG/PgpA"/>
</dbReference>
<feature type="transmembrane region" description="Helical" evidence="1">
    <location>
        <begin position="12"/>
        <end position="32"/>
    </location>
</feature>
<feature type="transmembrane region" description="Helical" evidence="1">
    <location>
        <begin position="39"/>
        <end position="57"/>
    </location>
</feature>
<dbReference type="PANTHER" id="PTHR36305">
    <property type="entry name" value="PHOSPHATIDYLGLYCEROPHOSPHATASE A"/>
    <property type="match status" value="1"/>
</dbReference>
<organism evidence="3 4">
    <name type="scientific">Arcticibacter svalbardensis MN12-7</name>
    <dbReference type="NCBI Taxonomy" id="1150600"/>
    <lineage>
        <taxon>Bacteria</taxon>
        <taxon>Pseudomonadati</taxon>
        <taxon>Bacteroidota</taxon>
        <taxon>Sphingobacteriia</taxon>
        <taxon>Sphingobacteriales</taxon>
        <taxon>Sphingobacteriaceae</taxon>
        <taxon>Arcticibacter</taxon>
    </lineage>
</organism>
<accession>R9GVA0</accession>
<feature type="transmembrane region" description="Helical" evidence="1">
    <location>
        <begin position="77"/>
        <end position="100"/>
    </location>
</feature>
<evidence type="ECO:0000259" key="2">
    <source>
        <dbReference type="Pfam" id="PF04608"/>
    </source>
</evidence>
<dbReference type="PATRIC" id="fig|1150600.3.peg.3914"/>
<comment type="caution">
    <text evidence="3">The sequence shown here is derived from an EMBL/GenBank/DDBJ whole genome shotgun (WGS) entry which is preliminary data.</text>
</comment>
<keyword evidence="3" id="KW-0378">Hydrolase</keyword>
<proteinExistence type="predicted"/>
<dbReference type="AlphaFoldDB" id="R9GVA0"/>
<dbReference type="InterPro" id="IPR036681">
    <property type="entry name" value="PgpA-like_sf"/>
</dbReference>
<protein>
    <submittedName>
        <fullName evidence="3">Phosphatidylglycerophosphatase A</fullName>
        <ecNumber evidence="3">3.1.3.27</ecNumber>
    </submittedName>
</protein>
<gene>
    <name evidence="3" type="ORF">ADIARSV_3952</name>
</gene>
<dbReference type="RefSeq" id="WP_016197172.1">
    <property type="nucleotide sequence ID" value="NZ_AQPN01000141.1"/>
</dbReference>
<dbReference type="OrthoDB" id="9804091at2"/>
<dbReference type="SUPFAM" id="SSF101307">
    <property type="entry name" value="YutG-like"/>
    <property type="match status" value="1"/>
</dbReference>
<dbReference type="PANTHER" id="PTHR36305:SF1">
    <property type="entry name" value="PHOSPHATIDYLGLYCEROPHOSPHATASE A"/>
    <property type="match status" value="1"/>
</dbReference>
<dbReference type="InterPro" id="IPR026037">
    <property type="entry name" value="PgpA"/>
</dbReference>
<sequence length="147" mass="16372">MYKLISTSLGIGYIKGGGTIASLLCCICLYYSRTCGISPSLSVLIALIIFAVGWYTAEKMEPLWGKDNYRIVIDEIAGMYVTMLFVPLSFKTLVVGFLLFRLFDITKPFYIRRLEKLPGGLGVMMDDVLAGIYANLILQIALFVSFL</sequence>
<keyword evidence="1" id="KW-1133">Transmembrane helix</keyword>
<dbReference type="Pfam" id="PF04608">
    <property type="entry name" value="PgpA"/>
    <property type="match status" value="1"/>
</dbReference>
<keyword evidence="1" id="KW-0812">Transmembrane</keyword>
<name>R9GVA0_9SPHI</name>
<dbReference type="STRING" id="1150600.ADIARSV_3952"/>
<dbReference type="CDD" id="cd06971">
    <property type="entry name" value="PgpA"/>
    <property type="match status" value="1"/>
</dbReference>
<reference evidence="3 4" key="1">
    <citation type="journal article" date="2013" name="Genome Announc.">
        <title>Draft Genome Sequence of Arcticibacter svalbardensis Strain MN12-7T, a Member of the Family Sphingobacteriaceae Isolated from an Arctic Soil Sample.</title>
        <authorList>
            <person name="Shivaji S."/>
            <person name="Ara S."/>
            <person name="Prasad S."/>
            <person name="Manasa B.P."/>
            <person name="Begum Z."/>
            <person name="Singh A."/>
            <person name="Kumar Pinnaka A."/>
        </authorList>
    </citation>
    <scope>NUCLEOTIDE SEQUENCE [LARGE SCALE GENOMIC DNA]</scope>
    <source>
        <strain evidence="3 4">MN12-7</strain>
    </source>
</reference>
<keyword evidence="1" id="KW-0472">Membrane</keyword>